<dbReference type="InterPro" id="IPR043128">
    <property type="entry name" value="Rev_trsase/Diguanyl_cyclase"/>
</dbReference>
<dbReference type="InterPro" id="IPR001610">
    <property type="entry name" value="PAC"/>
</dbReference>
<dbReference type="PANTHER" id="PTHR44757:SF2">
    <property type="entry name" value="BIOFILM ARCHITECTURE MAINTENANCE PROTEIN MBAA"/>
    <property type="match status" value="1"/>
</dbReference>
<feature type="domain" description="PAC" evidence="3">
    <location>
        <begin position="396"/>
        <end position="450"/>
    </location>
</feature>
<dbReference type="InterPro" id="IPR035919">
    <property type="entry name" value="EAL_sf"/>
</dbReference>
<dbReference type="PROSITE" id="PS50112">
    <property type="entry name" value="PAS"/>
    <property type="match status" value="1"/>
</dbReference>
<dbReference type="CDD" id="cd00130">
    <property type="entry name" value="PAS"/>
    <property type="match status" value="1"/>
</dbReference>
<dbReference type="SMART" id="SM00086">
    <property type="entry name" value="PAC"/>
    <property type="match status" value="1"/>
</dbReference>
<evidence type="ECO:0000259" key="3">
    <source>
        <dbReference type="PROSITE" id="PS50113"/>
    </source>
</evidence>
<dbReference type="InterPro" id="IPR013767">
    <property type="entry name" value="PAS_fold"/>
</dbReference>
<sequence length="880" mass="99494">MESIIPVLPNIYVLIKNAALRQKGVFLTAFFIVFCFWLVLQHTAQRGVERSLAEQNTSNAVLLHALEDTVIRSFQSVNSSMQTIAESLQQLESSKAINHLLADQLRISPQLRAIDLLDSEGSVIASATSGLASKLDYPCVTSLQNEPLTEFIIETPKKGRYPDDPYAEDSKHSYLPFCVPVRNEQGQLLSLLVASINPQYYYNLFSAITDSFAANIHLYRYDGERLLIASKIEPNPAKVLDQVKQKSWGQYRASIDEVNYLVSYRSTSLLPLILVLVADEEQALASWRHDEKMIRIFLIVISFFTIFVALVIVVLQEKRRLVQGDIHLLSTAIRSAANAIVITDKKGDIHWTNNAFTDLTGYTFEEVKGKNPRVLKSGHQSKEFYKDLWETILAGESWRGELINRHKKGQTLVVDQTVTPILDDKNNIEHFIAVHEDITARKHAEEKALYLADHDSLTDLPNRRYFERHLNQIFIYSDQKSEIAVLFIDLDRFKDINDTMGHEAGDALLIHTTSNLQSLIKEKHLLARLGGDEFAILVKNVASKKKLSNYASKVVRVVTKPFHYGGATFNITCSVGVATGDVNLSDASQMLRQADMAMYRAKHAGKNTYRFFDETMDALIKRRVYLQQQLEVAIKSDTAFSLRYQPQVNTTNHEVYGAEALMRWEVTKDEWVSPFEFIALAEETGQIIEIGIWLMRNLFQQMAEWNKRGIEFGKISMNISAVQLARDALAERMLSMMNDHAIPAEQLCVEITETTLMTNSDKVMDNLKQLKKAGIALSIDDFGTGYSSMSYLKAIDADHLKIDRSFIIGIGEKDSDEHIIRATIALAHSLKLETVAEGVDSPEQLAFLKALDCDYIQGYYFSKPLMADDFEQFLEQGASD</sequence>
<dbReference type="PROSITE" id="PS50113">
    <property type="entry name" value="PAC"/>
    <property type="match status" value="1"/>
</dbReference>
<feature type="domain" description="EAL" evidence="4">
    <location>
        <begin position="623"/>
        <end position="878"/>
    </location>
</feature>
<dbReference type="Pfam" id="PF00989">
    <property type="entry name" value="PAS"/>
    <property type="match status" value="1"/>
</dbReference>
<gene>
    <name evidence="6" type="ORF">GCM10007878_14050</name>
</gene>
<protein>
    <recommendedName>
        <fullName evidence="8">PAS domain S-box-containing protein/diguanylate cyclase (GGDEF) domain-containing protein</fullName>
    </recommendedName>
</protein>
<dbReference type="SUPFAM" id="SSF55785">
    <property type="entry name" value="PYP-like sensor domain (PAS domain)"/>
    <property type="match status" value="1"/>
</dbReference>
<dbReference type="PROSITE" id="PS50887">
    <property type="entry name" value="GGDEF"/>
    <property type="match status" value="1"/>
</dbReference>
<dbReference type="CDD" id="cd01948">
    <property type="entry name" value="EAL"/>
    <property type="match status" value="1"/>
</dbReference>
<dbReference type="EMBL" id="BSOR01000023">
    <property type="protein sequence ID" value="GLR63967.1"/>
    <property type="molecule type" value="Genomic_DNA"/>
</dbReference>
<evidence type="ECO:0000259" key="5">
    <source>
        <dbReference type="PROSITE" id="PS50887"/>
    </source>
</evidence>
<feature type="transmembrane region" description="Helical" evidence="1">
    <location>
        <begin position="20"/>
        <end position="40"/>
    </location>
</feature>
<dbReference type="SUPFAM" id="SSF141868">
    <property type="entry name" value="EAL domain-like"/>
    <property type="match status" value="1"/>
</dbReference>
<evidence type="ECO:0000256" key="1">
    <source>
        <dbReference type="SAM" id="Phobius"/>
    </source>
</evidence>
<dbReference type="NCBIfam" id="TIGR00229">
    <property type="entry name" value="sensory_box"/>
    <property type="match status" value="1"/>
</dbReference>
<dbReference type="RefSeq" id="WP_051610428.1">
    <property type="nucleotide sequence ID" value="NZ_BSOR01000023.1"/>
</dbReference>
<feature type="domain" description="GGDEF" evidence="5">
    <location>
        <begin position="481"/>
        <end position="614"/>
    </location>
</feature>
<dbReference type="InterPro" id="IPR052155">
    <property type="entry name" value="Biofilm_reg_signaling"/>
</dbReference>
<keyword evidence="1" id="KW-0472">Membrane</keyword>
<dbReference type="Gene3D" id="3.30.450.20">
    <property type="entry name" value="PAS domain"/>
    <property type="match status" value="2"/>
</dbReference>
<evidence type="ECO:0000259" key="2">
    <source>
        <dbReference type="PROSITE" id="PS50112"/>
    </source>
</evidence>
<keyword evidence="1" id="KW-1133">Transmembrane helix</keyword>
<dbReference type="PANTHER" id="PTHR44757">
    <property type="entry name" value="DIGUANYLATE CYCLASE DGCP"/>
    <property type="match status" value="1"/>
</dbReference>
<dbReference type="NCBIfam" id="TIGR00254">
    <property type="entry name" value="GGDEF"/>
    <property type="match status" value="1"/>
</dbReference>
<dbReference type="SMART" id="SM00052">
    <property type="entry name" value="EAL"/>
    <property type="match status" value="1"/>
</dbReference>
<evidence type="ECO:0008006" key="8">
    <source>
        <dbReference type="Google" id="ProtNLM"/>
    </source>
</evidence>
<evidence type="ECO:0000259" key="4">
    <source>
        <dbReference type="PROSITE" id="PS50883"/>
    </source>
</evidence>
<feature type="domain" description="PAS" evidence="2">
    <location>
        <begin position="325"/>
        <end position="371"/>
    </location>
</feature>
<dbReference type="InterPro" id="IPR000160">
    <property type="entry name" value="GGDEF_dom"/>
</dbReference>
<name>A0ABQ6A065_9GAMM</name>
<dbReference type="Gene3D" id="3.30.70.270">
    <property type="match status" value="1"/>
</dbReference>
<dbReference type="SMART" id="SM00091">
    <property type="entry name" value="PAS"/>
    <property type="match status" value="1"/>
</dbReference>
<keyword evidence="7" id="KW-1185">Reference proteome</keyword>
<dbReference type="Pfam" id="PF00990">
    <property type="entry name" value="GGDEF"/>
    <property type="match status" value="1"/>
</dbReference>
<dbReference type="InterPro" id="IPR001633">
    <property type="entry name" value="EAL_dom"/>
</dbReference>
<evidence type="ECO:0000313" key="6">
    <source>
        <dbReference type="EMBL" id="GLR63967.1"/>
    </source>
</evidence>
<dbReference type="InterPro" id="IPR029787">
    <property type="entry name" value="Nucleotide_cyclase"/>
</dbReference>
<dbReference type="Proteomes" id="UP001156682">
    <property type="component" value="Unassembled WGS sequence"/>
</dbReference>
<dbReference type="PROSITE" id="PS50883">
    <property type="entry name" value="EAL"/>
    <property type="match status" value="1"/>
</dbReference>
<feature type="transmembrane region" description="Helical" evidence="1">
    <location>
        <begin position="296"/>
        <end position="315"/>
    </location>
</feature>
<evidence type="ECO:0000313" key="7">
    <source>
        <dbReference type="Proteomes" id="UP001156682"/>
    </source>
</evidence>
<dbReference type="Gene3D" id="3.20.20.450">
    <property type="entry name" value="EAL domain"/>
    <property type="match status" value="1"/>
</dbReference>
<dbReference type="InterPro" id="IPR000014">
    <property type="entry name" value="PAS"/>
</dbReference>
<dbReference type="SMART" id="SM00267">
    <property type="entry name" value="GGDEF"/>
    <property type="match status" value="1"/>
</dbReference>
<organism evidence="6 7">
    <name type="scientific">Marinospirillum insulare</name>
    <dbReference type="NCBI Taxonomy" id="217169"/>
    <lineage>
        <taxon>Bacteria</taxon>
        <taxon>Pseudomonadati</taxon>
        <taxon>Pseudomonadota</taxon>
        <taxon>Gammaproteobacteria</taxon>
        <taxon>Oceanospirillales</taxon>
        <taxon>Oceanospirillaceae</taxon>
        <taxon>Marinospirillum</taxon>
    </lineage>
</organism>
<dbReference type="InterPro" id="IPR000700">
    <property type="entry name" value="PAS-assoc_C"/>
</dbReference>
<proteinExistence type="predicted"/>
<dbReference type="Pfam" id="PF00563">
    <property type="entry name" value="EAL"/>
    <property type="match status" value="1"/>
</dbReference>
<comment type="caution">
    <text evidence="6">The sequence shown here is derived from an EMBL/GenBank/DDBJ whole genome shotgun (WGS) entry which is preliminary data.</text>
</comment>
<reference evidence="7" key="1">
    <citation type="journal article" date="2019" name="Int. J. Syst. Evol. Microbiol.">
        <title>The Global Catalogue of Microorganisms (GCM) 10K type strain sequencing project: providing services to taxonomists for standard genome sequencing and annotation.</title>
        <authorList>
            <consortium name="The Broad Institute Genomics Platform"/>
            <consortium name="The Broad Institute Genome Sequencing Center for Infectious Disease"/>
            <person name="Wu L."/>
            <person name="Ma J."/>
        </authorList>
    </citation>
    <scope>NUCLEOTIDE SEQUENCE [LARGE SCALE GENOMIC DNA]</scope>
    <source>
        <strain evidence="7">NBRC 100033</strain>
    </source>
</reference>
<dbReference type="CDD" id="cd01949">
    <property type="entry name" value="GGDEF"/>
    <property type="match status" value="1"/>
</dbReference>
<dbReference type="InterPro" id="IPR035965">
    <property type="entry name" value="PAS-like_dom_sf"/>
</dbReference>
<keyword evidence="1" id="KW-0812">Transmembrane</keyword>
<dbReference type="SUPFAM" id="SSF55073">
    <property type="entry name" value="Nucleotide cyclase"/>
    <property type="match status" value="1"/>
</dbReference>
<accession>A0ABQ6A065</accession>